<dbReference type="CDD" id="cd11334">
    <property type="entry name" value="AmyAc_TreS"/>
    <property type="match status" value="1"/>
</dbReference>
<feature type="region of interest" description="Disordered" evidence="4">
    <location>
        <begin position="407"/>
        <end position="426"/>
    </location>
</feature>
<organism evidence="6 7">
    <name type="scientific">Microbacterium radiodurans</name>
    <dbReference type="NCBI Taxonomy" id="661398"/>
    <lineage>
        <taxon>Bacteria</taxon>
        <taxon>Bacillati</taxon>
        <taxon>Actinomycetota</taxon>
        <taxon>Actinomycetes</taxon>
        <taxon>Micrococcales</taxon>
        <taxon>Microbacteriaceae</taxon>
        <taxon>Microbacterium</taxon>
    </lineage>
</organism>
<evidence type="ECO:0000256" key="2">
    <source>
        <dbReference type="RuleBase" id="RU003615"/>
    </source>
</evidence>
<keyword evidence="7" id="KW-1185">Reference proteome</keyword>
<evidence type="ECO:0000313" key="7">
    <source>
        <dbReference type="Proteomes" id="UP000327039"/>
    </source>
</evidence>
<dbReference type="PRINTS" id="PR00110">
    <property type="entry name" value="ALPHAAMYLASE"/>
</dbReference>
<dbReference type="AlphaFoldDB" id="A0A5J5IN56"/>
<dbReference type="EC" id="3.2.1.1" evidence="3"/>
<comment type="catalytic activity">
    <reaction evidence="3">
        <text>Endohydrolysis of (1-&gt;4)-alpha-D-glucosidic linkages in polysaccharides containing three or more (1-&gt;4)-alpha-linked D-glucose units.</text>
        <dbReference type="EC" id="3.2.1.1"/>
    </reaction>
</comment>
<dbReference type="Gene3D" id="3.20.20.80">
    <property type="entry name" value="Glycosidases"/>
    <property type="match status" value="1"/>
</dbReference>
<dbReference type="OrthoDB" id="9043248at2"/>
<proteinExistence type="inferred from homology"/>
<dbReference type="InterPro" id="IPR045857">
    <property type="entry name" value="O16G_dom_2"/>
</dbReference>
<accession>A0A5J5IN56</accession>
<gene>
    <name evidence="6" type="ORF">F6B42_14045</name>
</gene>
<evidence type="ECO:0000256" key="1">
    <source>
        <dbReference type="ARBA" id="ARBA00008061"/>
    </source>
</evidence>
<dbReference type="PANTHER" id="PTHR10357:SF219">
    <property type="entry name" value="MALTOSE ALPHA-D-GLUCOSYLTRANSFERASE"/>
    <property type="match status" value="1"/>
</dbReference>
<dbReference type="EMBL" id="VYRZ01000004">
    <property type="protein sequence ID" value="KAA9084103.1"/>
    <property type="molecule type" value="Genomic_DNA"/>
</dbReference>
<dbReference type="SUPFAM" id="SSF51445">
    <property type="entry name" value="(Trans)glycosidases"/>
    <property type="match status" value="1"/>
</dbReference>
<evidence type="ECO:0000259" key="5">
    <source>
        <dbReference type="SMART" id="SM00642"/>
    </source>
</evidence>
<dbReference type="Gene3D" id="3.90.400.10">
    <property type="entry name" value="Oligo-1,6-glucosidase, Domain 2"/>
    <property type="match status" value="1"/>
</dbReference>
<dbReference type="GO" id="GO:0004556">
    <property type="term" value="F:alpha-amylase activity"/>
    <property type="evidence" value="ECO:0007669"/>
    <property type="project" value="UniProtKB-UniRule"/>
</dbReference>
<dbReference type="Pfam" id="PF00128">
    <property type="entry name" value="Alpha-amylase"/>
    <property type="match status" value="2"/>
</dbReference>
<comment type="similarity">
    <text evidence="1 2">Belongs to the glycosyl hydrolase 13 family.</text>
</comment>
<dbReference type="PANTHER" id="PTHR10357">
    <property type="entry name" value="ALPHA-AMYLASE FAMILY MEMBER"/>
    <property type="match status" value="1"/>
</dbReference>
<dbReference type="SMART" id="SM00642">
    <property type="entry name" value="Aamy"/>
    <property type="match status" value="1"/>
</dbReference>
<feature type="domain" description="Glycosyl hydrolase family 13 catalytic" evidence="5">
    <location>
        <begin position="18"/>
        <end position="396"/>
    </location>
</feature>
<reference evidence="7" key="1">
    <citation type="submission" date="2019-09" db="EMBL/GenBank/DDBJ databases">
        <title>Mumia zhuanghuii sp. nov. isolated from the intestinal contents of plateau pika (Ochotona curzoniae) in the Qinghai-Tibet plateau of China.</title>
        <authorList>
            <person name="Tian Z."/>
        </authorList>
    </citation>
    <scope>NUCLEOTIDE SEQUENCE [LARGE SCALE GENOMIC DNA]</scope>
    <source>
        <strain evidence="7">DSM 25564</strain>
    </source>
</reference>
<dbReference type="GO" id="GO:0005975">
    <property type="term" value="P:carbohydrate metabolic process"/>
    <property type="evidence" value="ECO:0007669"/>
    <property type="project" value="InterPro"/>
</dbReference>
<keyword evidence="3" id="KW-0378">Hydrolase</keyword>
<dbReference type="InterPro" id="IPR006047">
    <property type="entry name" value="GH13_cat_dom"/>
</dbReference>
<keyword evidence="3" id="KW-0326">Glycosidase</keyword>
<name>A0A5J5IN56_9MICO</name>
<dbReference type="InterPro" id="IPR017853">
    <property type="entry name" value="GH"/>
</dbReference>
<dbReference type="InterPro" id="IPR006046">
    <property type="entry name" value="Alpha_amylase"/>
</dbReference>
<evidence type="ECO:0000256" key="3">
    <source>
        <dbReference type="RuleBase" id="RU361134"/>
    </source>
</evidence>
<sequence>MKIADTSDLWWKNAVVYCVDVDKYLDDDGDGTGDLAGLSRRLPYLADLGVTCLWLMPFYSTPGRDNGYDVSDYYGVDERVGTHGDVVELIRTAEDRGIRVIVDLVMNHTSDRHPWFLDARSSRDSRYRDFYVWRDEIPEDPRETQFPGEEDGVWEWDERTEQYYLHSFYSHQPDLNAENPDVQRELAKVMGFWLQLGVSGFRVDAVPSFVSSPERREPQRDHDVLRALRRFAQRRSSDAMLVGEVNVPHDEQAAYFGEDGDGELHMQFDFPSNQALYLALARHDPEPLRASLRSRPEISTISQWANFVRNHDELTLDQLTDDERAEVFAAFAPEESMQVFGRGIRRRLPPMLGGDPRWVRMVYSLMFSLPGTPVLLYGEEIGLGENLDIPERDAVRVPMQWQADGGFSTAPASQHPLPAPDGPYAPAHVNVEDQVMDPDALFPFIRDLARTYRQSPEIGWGDLEILDVTAPSVLAHGARTDQNRFVALHSFAAEPVQFTLSVGDEPAGTELLCLASGERWQPGADGRVEMELDGYGTRRMRVCRPGDGRLR</sequence>
<evidence type="ECO:0000256" key="4">
    <source>
        <dbReference type="SAM" id="MobiDB-lite"/>
    </source>
</evidence>
<dbReference type="RefSeq" id="WP_150420351.1">
    <property type="nucleotide sequence ID" value="NZ_VYRZ01000004.1"/>
</dbReference>
<dbReference type="Proteomes" id="UP000327039">
    <property type="component" value="Unassembled WGS sequence"/>
</dbReference>
<dbReference type="GO" id="GO:0043169">
    <property type="term" value="F:cation binding"/>
    <property type="evidence" value="ECO:0007669"/>
    <property type="project" value="InterPro"/>
</dbReference>
<protein>
    <recommendedName>
        <fullName evidence="3">Alpha-amylase</fullName>
        <ecNumber evidence="3">3.2.1.1</ecNumber>
    </recommendedName>
</protein>
<evidence type="ECO:0000313" key="6">
    <source>
        <dbReference type="EMBL" id="KAA9084103.1"/>
    </source>
</evidence>
<comment type="caution">
    <text evidence="6">The sequence shown here is derived from an EMBL/GenBank/DDBJ whole genome shotgun (WGS) entry which is preliminary data.</text>
</comment>
<keyword evidence="3" id="KW-0119">Carbohydrate metabolism</keyword>